<dbReference type="InterPro" id="IPR001254">
    <property type="entry name" value="Trypsin_dom"/>
</dbReference>
<gene>
    <name evidence="2" type="ORF">GCM10022285_43190</name>
</gene>
<dbReference type="SUPFAM" id="SSF50494">
    <property type="entry name" value="Trypsin-like serine proteases"/>
    <property type="match status" value="1"/>
</dbReference>
<dbReference type="Gene3D" id="2.40.10.10">
    <property type="entry name" value="Trypsin-like serine proteases"/>
    <property type="match status" value="1"/>
</dbReference>
<proteinExistence type="predicted"/>
<keyword evidence="3" id="KW-1185">Reference proteome</keyword>
<dbReference type="EMBL" id="BAABBU010000017">
    <property type="protein sequence ID" value="GAA4142009.1"/>
    <property type="molecule type" value="Genomic_DNA"/>
</dbReference>
<name>A0ABP7YVH0_9ACTN</name>
<evidence type="ECO:0000313" key="3">
    <source>
        <dbReference type="Proteomes" id="UP001501845"/>
    </source>
</evidence>
<accession>A0ABP7YVH0</accession>
<dbReference type="Proteomes" id="UP001501845">
    <property type="component" value="Unassembled WGS sequence"/>
</dbReference>
<dbReference type="Pfam" id="PF00089">
    <property type="entry name" value="Trypsin"/>
    <property type="match status" value="1"/>
</dbReference>
<sequence length="109" mass="11088">MPSWPQSLALSAVPAAAVTGGTPVADADTTYAYTAQVIVGPHDRGCSAVLVDTEWLLTAASCFAADPAVSLAVTPGATAKAIAVVGRRNLSNSQGAERRVVELVPRTDP</sequence>
<evidence type="ECO:0000259" key="1">
    <source>
        <dbReference type="Pfam" id="PF00089"/>
    </source>
</evidence>
<evidence type="ECO:0000313" key="2">
    <source>
        <dbReference type="EMBL" id="GAA4142009.1"/>
    </source>
</evidence>
<organism evidence="2 3">
    <name type="scientific">Streptomyces tunisiensis</name>
    <dbReference type="NCBI Taxonomy" id="948699"/>
    <lineage>
        <taxon>Bacteria</taxon>
        <taxon>Bacillati</taxon>
        <taxon>Actinomycetota</taxon>
        <taxon>Actinomycetes</taxon>
        <taxon>Kitasatosporales</taxon>
        <taxon>Streptomycetaceae</taxon>
        <taxon>Streptomyces</taxon>
    </lineage>
</organism>
<dbReference type="InterPro" id="IPR043504">
    <property type="entry name" value="Peptidase_S1_PA_chymotrypsin"/>
</dbReference>
<dbReference type="InterPro" id="IPR009003">
    <property type="entry name" value="Peptidase_S1_PA"/>
</dbReference>
<protein>
    <recommendedName>
        <fullName evidence="1">Peptidase S1 domain-containing protein</fullName>
    </recommendedName>
</protein>
<comment type="caution">
    <text evidence="2">The sequence shown here is derived from an EMBL/GenBank/DDBJ whole genome shotgun (WGS) entry which is preliminary data.</text>
</comment>
<reference evidence="3" key="1">
    <citation type="journal article" date="2019" name="Int. J. Syst. Evol. Microbiol.">
        <title>The Global Catalogue of Microorganisms (GCM) 10K type strain sequencing project: providing services to taxonomists for standard genome sequencing and annotation.</title>
        <authorList>
            <consortium name="The Broad Institute Genomics Platform"/>
            <consortium name="The Broad Institute Genome Sequencing Center for Infectious Disease"/>
            <person name="Wu L."/>
            <person name="Ma J."/>
        </authorList>
    </citation>
    <scope>NUCLEOTIDE SEQUENCE [LARGE SCALE GENOMIC DNA]</scope>
    <source>
        <strain evidence="3">JCM 17589</strain>
    </source>
</reference>
<feature type="domain" description="Peptidase S1" evidence="1">
    <location>
        <begin position="27"/>
        <end position="98"/>
    </location>
</feature>